<evidence type="ECO:0000313" key="2">
    <source>
        <dbReference type="Proteomes" id="UP000827872"/>
    </source>
</evidence>
<reference evidence="1" key="1">
    <citation type="submission" date="2021-08" db="EMBL/GenBank/DDBJ databases">
        <title>The first chromosome-level gecko genome reveals the dynamic sex chromosomes of Neotropical dwarf geckos (Sphaerodactylidae: Sphaerodactylus).</title>
        <authorList>
            <person name="Pinto B.J."/>
            <person name="Keating S.E."/>
            <person name="Gamble T."/>
        </authorList>
    </citation>
    <scope>NUCLEOTIDE SEQUENCE</scope>
    <source>
        <strain evidence="1">TG3544</strain>
    </source>
</reference>
<organism evidence="1 2">
    <name type="scientific">Sphaerodactylus townsendi</name>
    <dbReference type="NCBI Taxonomy" id="933632"/>
    <lineage>
        <taxon>Eukaryota</taxon>
        <taxon>Metazoa</taxon>
        <taxon>Chordata</taxon>
        <taxon>Craniata</taxon>
        <taxon>Vertebrata</taxon>
        <taxon>Euteleostomi</taxon>
        <taxon>Lepidosauria</taxon>
        <taxon>Squamata</taxon>
        <taxon>Bifurcata</taxon>
        <taxon>Gekkota</taxon>
        <taxon>Sphaerodactylidae</taxon>
        <taxon>Sphaerodactylus</taxon>
    </lineage>
</organism>
<accession>A0ACB8FZP7</accession>
<dbReference type="EMBL" id="CM037615">
    <property type="protein sequence ID" value="KAH8012884.1"/>
    <property type="molecule type" value="Genomic_DNA"/>
</dbReference>
<name>A0ACB8FZP7_9SAUR</name>
<evidence type="ECO:0000313" key="1">
    <source>
        <dbReference type="EMBL" id="KAH8012884.1"/>
    </source>
</evidence>
<keyword evidence="2" id="KW-1185">Reference proteome</keyword>
<gene>
    <name evidence="1" type="ORF">K3G42_004985</name>
</gene>
<comment type="caution">
    <text evidence="1">The sequence shown here is derived from an EMBL/GenBank/DDBJ whole genome shotgun (WGS) entry which is preliminary data.</text>
</comment>
<sequence length="103" mass="11483">MVPKAPEETLVHLVLLEGMVTLVNQECPDLLVPLESVKIVPVLEDQWVEEPLALLGPPVPWVSPDHLDPMDTKALLENPDNQAVQALPVPQDYWVHLAPLEKM</sequence>
<dbReference type="Proteomes" id="UP000827872">
    <property type="component" value="Linkage Group LG02"/>
</dbReference>
<protein>
    <submittedName>
        <fullName evidence="1">Uncharacterized protein</fullName>
    </submittedName>
</protein>
<proteinExistence type="predicted"/>